<dbReference type="KEGG" id="olu:OSTLU_18357"/>
<name>A4S8F5_OSTLU</name>
<dbReference type="HOGENOM" id="CLU_1032044_0_0_1"/>
<dbReference type="eggNOG" id="ENOG502SBZ6">
    <property type="taxonomic scope" value="Eukaryota"/>
</dbReference>
<dbReference type="RefSeq" id="XP_001421610.1">
    <property type="nucleotide sequence ID" value="XM_001421573.1"/>
</dbReference>
<dbReference type="InterPro" id="IPR014955">
    <property type="entry name" value="DUF1826"/>
</dbReference>
<dbReference type="EMBL" id="CP000595">
    <property type="protein sequence ID" value="ABO99903.1"/>
    <property type="molecule type" value="Genomic_DNA"/>
</dbReference>
<dbReference type="OrthoDB" id="539419at2759"/>
<keyword evidence="3" id="KW-1185">Reference proteome</keyword>
<feature type="region of interest" description="Disordered" evidence="1">
    <location>
        <begin position="12"/>
        <end position="38"/>
    </location>
</feature>
<evidence type="ECO:0000256" key="1">
    <source>
        <dbReference type="SAM" id="MobiDB-lite"/>
    </source>
</evidence>
<evidence type="ECO:0008006" key="4">
    <source>
        <dbReference type="Google" id="ProtNLM"/>
    </source>
</evidence>
<dbReference type="Gramene" id="ABO99903">
    <property type="protein sequence ID" value="ABO99903"/>
    <property type="gene ID" value="OSTLU_18357"/>
</dbReference>
<gene>
    <name evidence="2" type="ORF">OSTLU_18357</name>
</gene>
<accession>A4S8F5</accession>
<reference evidence="2 3" key="1">
    <citation type="journal article" date="2007" name="Proc. Natl. Acad. Sci. U.S.A.">
        <title>The tiny eukaryote Ostreococcus provides genomic insights into the paradox of plankton speciation.</title>
        <authorList>
            <person name="Palenik B."/>
            <person name="Grimwood J."/>
            <person name="Aerts A."/>
            <person name="Rouze P."/>
            <person name="Salamov A."/>
            <person name="Putnam N."/>
            <person name="Dupont C."/>
            <person name="Jorgensen R."/>
            <person name="Derelle E."/>
            <person name="Rombauts S."/>
            <person name="Zhou K."/>
            <person name="Otillar R."/>
            <person name="Merchant S.S."/>
            <person name="Podell S."/>
            <person name="Gaasterland T."/>
            <person name="Napoli C."/>
            <person name="Gendler K."/>
            <person name="Manuell A."/>
            <person name="Tai V."/>
            <person name="Vallon O."/>
            <person name="Piganeau G."/>
            <person name="Jancek S."/>
            <person name="Heijde M."/>
            <person name="Jabbari K."/>
            <person name="Bowler C."/>
            <person name="Lohr M."/>
            <person name="Robbens S."/>
            <person name="Werner G."/>
            <person name="Dubchak I."/>
            <person name="Pazour G.J."/>
            <person name="Ren Q."/>
            <person name="Paulsen I."/>
            <person name="Delwiche C."/>
            <person name="Schmutz J."/>
            <person name="Rokhsar D."/>
            <person name="Van de Peer Y."/>
            <person name="Moreau H."/>
            <person name="Grigoriev I.V."/>
        </authorList>
    </citation>
    <scope>NUCLEOTIDE SEQUENCE [LARGE SCALE GENOMIC DNA]</scope>
    <source>
        <strain evidence="2 3">CCE9901</strain>
    </source>
</reference>
<dbReference type="Proteomes" id="UP000001568">
    <property type="component" value="Chromosome 15"/>
</dbReference>
<dbReference type="GeneID" id="5005698"/>
<organism evidence="2 3">
    <name type="scientific">Ostreococcus lucimarinus (strain CCE9901)</name>
    <dbReference type="NCBI Taxonomy" id="436017"/>
    <lineage>
        <taxon>Eukaryota</taxon>
        <taxon>Viridiplantae</taxon>
        <taxon>Chlorophyta</taxon>
        <taxon>Mamiellophyceae</taxon>
        <taxon>Mamiellales</taxon>
        <taxon>Bathycoccaceae</taxon>
        <taxon>Ostreococcus</taxon>
    </lineage>
</organism>
<protein>
    <recommendedName>
        <fullName evidence="4">DUF1826 domain-containing protein</fullName>
    </recommendedName>
</protein>
<dbReference type="Pfam" id="PF08856">
    <property type="entry name" value="DUF1826"/>
    <property type="match status" value="1"/>
</dbReference>
<evidence type="ECO:0000313" key="2">
    <source>
        <dbReference type="EMBL" id="ABO99903.1"/>
    </source>
</evidence>
<dbReference type="AlphaFoldDB" id="A4S8F5"/>
<evidence type="ECO:0000313" key="3">
    <source>
        <dbReference type="Proteomes" id="UP000001568"/>
    </source>
</evidence>
<sequence length="270" mass="29438">MSRACASSRVALARASRAPTRKRALDRSTRSRAVATRDDARADVESDASALSRALESIRDADVNVVVVERDDARKRFVERESLVEALRASAAFERAVTFRKAPTVEETARALAVADNALARDIATCVRAFVNVVPGADRGVKVTLSLLRSTLCSRLHVDHTSARMMVTFYGRGTEICDARTSAAIAKANADGGNFVTDALKTLAEKFAPPREISTCDVALLKGERWTYADGSTSKGKAIVHRSPLIDENEWRLTLKVDVVNFGCECEEEH</sequence>
<feature type="compositionally biased region" description="Basic and acidic residues" evidence="1">
    <location>
        <begin position="23"/>
        <end position="38"/>
    </location>
</feature>
<proteinExistence type="predicted"/>